<feature type="region of interest" description="Disordered" evidence="1">
    <location>
        <begin position="613"/>
        <end position="702"/>
    </location>
</feature>
<dbReference type="GO" id="GO:0035195">
    <property type="term" value="P:miRNA-mediated post-transcriptional gene silencing"/>
    <property type="evidence" value="ECO:0007669"/>
    <property type="project" value="TreeGrafter"/>
</dbReference>
<feature type="region of interest" description="Disordered" evidence="1">
    <location>
        <begin position="186"/>
        <end position="350"/>
    </location>
</feature>
<name>A0A6G1S5M6_9ACAR</name>
<feature type="compositionally biased region" description="Low complexity" evidence="1">
    <location>
        <begin position="272"/>
        <end position="304"/>
    </location>
</feature>
<feature type="compositionally biased region" description="Basic and acidic residues" evidence="1">
    <location>
        <begin position="1"/>
        <end position="29"/>
    </location>
</feature>
<dbReference type="GO" id="GO:0005654">
    <property type="term" value="C:nucleoplasm"/>
    <property type="evidence" value="ECO:0007669"/>
    <property type="project" value="TreeGrafter"/>
</dbReference>
<dbReference type="InterPro" id="IPR052068">
    <property type="entry name" value="GW182_domain"/>
</dbReference>
<feature type="compositionally biased region" description="Polar residues" evidence="1">
    <location>
        <begin position="305"/>
        <end position="318"/>
    </location>
</feature>
<reference evidence="3" key="1">
    <citation type="submission" date="2018-10" db="EMBL/GenBank/DDBJ databases">
        <title>Transcriptome assembly of Aceria tosichella (Wheat curl mite) Type 2.</title>
        <authorList>
            <person name="Scully E.D."/>
            <person name="Geib S.M."/>
            <person name="Palmer N.A."/>
            <person name="Gupta A.K."/>
            <person name="Sarath G."/>
            <person name="Tatineni S."/>
        </authorList>
    </citation>
    <scope>NUCLEOTIDE SEQUENCE</scope>
    <source>
        <strain evidence="3">LincolnNE</strain>
    </source>
</reference>
<evidence type="ECO:0000313" key="3">
    <source>
        <dbReference type="EMBL" id="MDE45678.1"/>
    </source>
</evidence>
<feature type="region of interest" description="Disordered" evidence="1">
    <location>
        <begin position="1"/>
        <end position="132"/>
    </location>
</feature>
<feature type="domain" description="GW182 middle" evidence="2">
    <location>
        <begin position="285"/>
        <end position="486"/>
    </location>
</feature>
<feature type="compositionally biased region" description="Low complexity" evidence="1">
    <location>
        <begin position="319"/>
        <end position="333"/>
    </location>
</feature>
<feature type="compositionally biased region" description="Basic and acidic residues" evidence="1">
    <location>
        <begin position="219"/>
        <end position="230"/>
    </location>
</feature>
<proteinExistence type="predicted"/>
<dbReference type="GO" id="GO:0000932">
    <property type="term" value="C:P-body"/>
    <property type="evidence" value="ECO:0007669"/>
    <property type="project" value="TreeGrafter"/>
</dbReference>
<dbReference type="EMBL" id="GGYP01000907">
    <property type="protein sequence ID" value="MDE45678.1"/>
    <property type="molecule type" value="Transcribed_RNA"/>
</dbReference>
<feature type="compositionally biased region" description="Polar residues" evidence="1">
    <location>
        <begin position="92"/>
        <end position="109"/>
    </location>
</feature>
<protein>
    <submittedName>
        <fullName evidence="3">Protein Gawky</fullName>
    </submittedName>
</protein>
<feature type="compositionally biased region" description="Polar residues" evidence="1">
    <location>
        <begin position="186"/>
        <end position="198"/>
    </location>
</feature>
<feature type="compositionally biased region" description="Low complexity" evidence="1">
    <location>
        <begin position="52"/>
        <end position="74"/>
    </location>
</feature>
<dbReference type="GO" id="GO:0060213">
    <property type="term" value="P:positive regulation of nuclear-transcribed mRNA poly(A) tail shortening"/>
    <property type="evidence" value="ECO:0007669"/>
    <property type="project" value="TreeGrafter"/>
</dbReference>
<dbReference type="PANTHER" id="PTHR13020:SF25">
    <property type="entry name" value="PROTEIN GAWKY"/>
    <property type="match status" value="1"/>
</dbReference>
<accession>A0A6G1S5M6</accession>
<feature type="compositionally biased region" description="Low complexity" evidence="1">
    <location>
        <begin position="635"/>
        <end position="647"/>
    </location>
</feature>
<feature type="compositionally biased region" description="Polar residues" evidence="1">
    <location>
        <begin position="613"/>
        <end position="627"/>
    </location>
</feature>
<dbReference type="Pfam" id="PF12938">
    <property type="entry name" value="M_domain"/>
    <property type="match status" value="1"/>
</dbReference>
<sequence>MDETLSKEDTPTRHNIDTDSTKTTDKSIPEDLLSNKRWGTTPIRQDTPWELPPTSQATTSTQPGGGFARAPGPASSILDANAMTPKPFGMTQRASTWSSFGTPPSSNDGESGWPKSTAAGISTGGNSMQPPPSNAFDLVHEFEPGKSWHGSNLMKSLDDDSPITIGPPSMSSAFPGAYGLLSASRSPTGSQFESSGIGTWSPIVKGGRSGSMWDGDGQEGGRGEGGRFDDGTAIWGNPVQTKAVGIDWDKTGGDGGASNDKSRPSNMAGNNQSTYRPQQSSSSSSSLLMSSNTSPSSQQNRNQQHISNKPSTISHNFDQVQQQSNALSSQANQPNRGIGLSSNVPPKHQHQLTTMVQQIQLAVQAGHLNPQILNQPLAPVTLQLLYQLLQQIRSLHQLQMKFNQPGSHQAAYSVQMTKTKQNILNLQNQIAAQQAMHMKQTQTHNISSRQPSMPNIATGGMGGNLGPALPPGISQSGDSFRSGNSVGDFHGQALVNNFGADSMTANGLATSLSHMTLGGAGMVHSSRFDQPWRAPANKQHQSTMGPSAFANHNLMNAAPGGMQKSMLNPSSGNGGSSYIGMQQGGEFARAPGPASSMMDNNMTSKPFGMTNRSASTWSAFGNSSSNDSEPEWPKSTTSSGISSGNTTQPSNAFDLVPEFEPGKPWRGSMLMRSVEDDPTMTPGSMARSLAPQRKTIWSDEIL</sequence>
<evidence type="ECO:0000256" key="1">
    <source>
        <dbReference type="SAM" id="MobiDB-lite"/>
    </source>
</evidence>
<evidence type="ECO:0000259" key="2">
    <source>
        <dbReference type="Pfam" id="PF12938"/>
    </source>
</evidence>
<dbReference type="PANTHER" id="PTHR13020">
    <property type="entry name" value="TRINUCLEOTIDE REPEAT-CONTAINING GENE 6"/>
    <property type="match status" value="1"/>
</dbReference>
<dbReference type="InterPro" id="IPR026805">
    <property type="entry name" value="GW182_M_dom"/>
</dbReference>
<organism evidence="3">
    <name type="scientific">Aceria tosichella</name>
    <name type="common">wheat curl mite</name>
    <dbReference type="NCBI Taxonomy" id="561515"/>
    <lineage>
        <taxon>Eukaryota</taxon>
        <taxon>Metazoa</taxon>
        <taxon>Ecdysozoa</taxon>
        <taxon>Arthropoda</taxon>
        <taxon>Chelicerata</taxon>
        <taxon>Arachnida</taxon>
        <taxon>Acari</taxon>
        <taxon>Acariformes</taxon>
        <taxon>Trombidiformes</taxon>
        <taxon>Prostigmata</taxon>
        <taxon>Eupodina</taxon>
        <taxon>Eriophyoidea</taxon>
        <taxon>Eriophyidae</taxon>
        <taxon>Eriophyinae</taxon>
        <taxon>Aceriini</taxon>
        <taxon>Aceria</taxon>
    </lineage>
</organism>
<gene>
    <name evidence="3" type="primary">gw</name>
    <name evidence="3" type="ORF">g.10569</name>
</gene>
<dbReference type="AlphaFoldDB" id="A0A6G1S5M6"/>